<comment type="caution">
    <text evidence="1">The sequence shown here is derived from an EMBL/GenBank/DDBJ whole genome shotgun (WGS) entry which is preliminary data.</text>
</comment>
<evidence type="ECO:0000313" key="1">
    <source>
        <dbReference type="EMBL" id="KRM45371.1"/>
    </source>
</evidence>
<dbReference type="SUPFAM" id="SSF102829">
    <property type="entry name" value="Cell division protein ZapA-like"/>
    <property type="match status" value="1"/>
</dbReference>
<proteinExistence type="predicted"/>
<accession>A0A0R1Z0I8</accession>
<dbReference type="EMBL" id="AZFZ01000004">
    <property type="protein sequence ID" value="KRM45371.1"/>
    <property type="molecule type" value="Genomic_DNA"/>
</dbReference>
<gene>
    <name evidence="1" type="ORF">FD47_GL001777</name>
</gene>
<name>A0A0R1Z0I8_9LACO</name>
<sequence>MTNDDKRRFKTTIAGKTYVLIGKGTDERLQAVSDLLNTQLAQLKKAMPNVSNEQLAVLMAFNAISKQFELQDQLTARNDKQPAVKQSGGDRDF</sequence>
<dbReference type="InterPro" id="IPR053712">
    <property type="entry name" value="Bac_CellDiv_Activator"/>
</dbReference>
<dbReference type="PATRIC" id="fig|1423786.4.peg.1883"/>
<reference evidence="1 2" key="1">
    <citation type="journal article" date="2015" name="Genome Announc.">
        <title>Expanding the biotechnology potential of lactobacilli through comparative genomics of 213 strains and associated genera.</title>
        <authorList>
            <person name="Sun Z."/>
            <person name="Harris H.M."/>
            <person name="McCann A."/>
            <person name="Guo C."/>
            <person name="Argimon S."/>
            <person name="Zhang W."/>
            <person name="Yang X."/>
            <person name="Jeffery I.B."/>
            <person name="Cooney J.C."/>
            <person name="Kagawa T.F."/>
            <person name="Liu W."/>
            <person name="Song Y."/>
            <person name="Salvetti E."/>
            <person name="Wrobel A."/>
            <person name="Rasinkangas P."/>
            <person name="Parkhill J."/>
            <person name="Rea M.C."/>
            <person name="O'Sullivan O."/>
            <person name="Ritari J."/>
            <person name="Douillard F.P."/>
            <person name="Paul Ross R."/>
            <person name="Yang R."/>
            <person name="Briner A.E."/>
            <person name="Felis G.E."/>
            <person name="de Vos W.M."/>
            <person name="Barrangou R."/>
            <person name="Klaenhammer T.R."/>
            <person name="Caufield P.W."/>
            <person name="Cui Y."/>
            <person name="Zhang H."/>
            <person name="O'Toole P.W."/>
        </authorList>
    </citation>
    <scope>NUCLEOTIDE SEQUENCE [LARGE SCALE GENOMIC DNA]</scope>
    <source>
        <strain evidence="1 2">DSM 18390</strain>
    </source>
</reference>
<protein>
    <recommendedName>
        <fullName evidence="3">Cell division protein ZapA</fullName>
    </recommendedName>
</protein>
<dbReference type="Pfam" id="PF05164">
    <property type="entry name" value="ZapA"/>
    <property type="match status" value="1"/>
</dbReference>
<organism evidence="1 2">
    <name type="scientific">Lentilactobacillus parafarraginis DSM 18390 = JCM 14109</name>
    <dbReference type="NCBI Taxonomy" id="1423786"/>
    <lineage>
        <taxon>Bacteria</taxon>
        <taxon>Bacillati</taxon>
        <taxon>Bacillota</taxon>
        <taxon>Bacilli</taxon>
        <taxon>Lactobacillales</taxon>
        <taxon>Lactobacillaceae</taxon>
        <taxon>Lentilactobacillus</taxon>
    </lineage>
</organism>
<dbReference type="AlphaFoldDB" id="A0A0R1Z0I8"/>
<dbReference type="RefSeq" id="WP_054732542.1">
    <property type="nucleotide sequence ID" value="NZ_AZFZ01000004.1"/>
</dbReference>
<evidence type="ECO:0008006" key="3">
    <source>
        <dbReference type="Google" id="ProtNLM"/>
    </source>
</evidence>
<dbReference type="InterPro" id="IPR036192">
    <property type="entry name" value="Cell_div_ZapA-like_sf"/>
</dbReference>
<dbReference type="Proteomes" id="UP000051010">
    <property type="component" value="Unassembled WGS sequence"/>
</dbReference>
<dbReference type="InterPro" id="IPR007838">
    <property type="entry name" value="Cell_div_ZapA-like"/>
</dbReference>
<dbReference type="Gene3D" id="6.10.250.790">
    <property type="match status" value="1"/>
</dbReference>
<evidence type="ECO:0000313" key="2">
    <source>
        <dbReference type="Proteomes" id="UP000051010"/>
    </source>
</evidence>